<evidence type="ECO:0000256" key="1">
    <source>
        <dbReference type="SAM" id="SignalP"/>
    </source>
</evidence>
<protein>
    <submittedName>
        <fullName evidence="2">Uncharacterized protein</fullName>
    </submittedName>
</protein>
<proteinExistence type="predicted"/>
<evidence type="ECO:0000313" key="2">
    <source>
        <dbReference type="EMBL" id="GAM56602.1"/>
    </source>
</evidence>
<gene>
    <name evidence="2" type="ORF">JCM19231_5181</name>
</gene>
<name>A0A0B8NWC5_9VIBR</name>
<organism evidence="2 3">
    <name type="scientific">Vibrio ishigakensis</name>
    <dbReference type="NCBI Taxonomy" id="1481914"/>
    <lineage>
        <taxon>Bacteria</taxon>
        <taxon>Pseudomonadati</taxon>
        <taxon>Pseudomonadota</taxon>
        <taxon>Gammaproteobacteria</taxon>
        <taxon>Vibrionales</taxon>
        <taxon>Vibrionaceae</taxon>
        <taxon>Vibrio</taxon>
    </lineage>
</organism>
<evidence type="ECO:0000313" key="3">
    <source>
        <dbReference type="Proteomes" id="UP000031671"/>
    </source>
</evidence>
<reference evidence="2 3" key="1">
    <citation type="submission" date="2015-01" db="EMBL/GenBank/DDBJ databases">
        <title>Vibrio sp. C1 JCM 19231 whole genome shotgun sequence.</title>
        <authorList>
            <person name="Sawabe T."/>
            <person name="Meirelles P."/>
            <person name="Feng G."/>
            <person name="Sayaka M."/>
            <person name="Hattori M."/>
            <person name="Ohkuma M."/>
        </authorList>
    </citation>
    <scope>NUCLEOTIDE SEQUENCE [LARGE SCALE GENOMIC DNA]</scope>
    <source>
        <strain evidence="3">JCM 19231</strain>
    </source>
</reference>
<keyword evidence="3" id="KW-1185">Reference proteome</keyword>
<dbReference type="EMBL" id="BBRZ01000033">
    <property type="protein sequence ID" value="GAM56602.1"/>
    <property type="molecule type" value="Genomic_DNA"/>
</dbReference>
<dbReference type="AlphaFoldDB" id="A0A0B8NWC5"/>
<dbReference type="Proteomes" id="UP000031671">
    <property type="component" value="Unassembled WGS sequence"/>
</dbReference>
<keyword evidence="1" id="KW-0732">Signal</keyword>
<comment type="caution">
    <text evidence="2">The sequence shown here is derived from an EMBL/GenBank/DDBJ whole genome shotgun (WGS) entry which is preliminary data.</text>
</comment>
<reference evidence="2 3" key="2">
    <citation type="submission" date="2015-01" db="EMBL/GenBank/DDBJ databases">
        <authorList>
            <consortium name="NBRP consortium"/>
            <person name="Sawabe T."/>
            <person name="Meirelles P."/>
            <person name="Feng G."/>
            <person name="Sayaka M."/>
            <person name="Hattori M."/>
            <person name="Ohkuma M."/>
        </authorList>
    </citation>
    <scope>NUCLEOTIDE SEQUENCE [LARGE SCALE GENOMIC DNA]</scope>
    <source>
        <strain evidence="3">JCM 19231</strain>
    </source>
</reference>
<feature type="chain" id="PRO_5002121849" evidence="1">
    <location>
        <begin position="24"/>
        <end position="56"/>
    </location>
</feature>
<accession>A0A0B8NWC5</accession>
<feature type="signal peptide" evidence="1">
    <location>
        <begin position="1"/>
        <end position="23"/>
    </location>
</feature>
<sequence>MKFIYIALISLLLALQLLPMAFAKVNNNSDKHEIIVYCASNPDDQSTKCNKLKRAK</sequence>